<dbReference type="PATRIC" id="fig|698760.3.peg.7007"/>
<evidence type="ECO:0000313" key="2">
    <source>
        <dbReference type="EMBL" id="ELP64119.1"/>
    </source>
</evidence>
<feature type="compositionally biased region" description="Basic residues" evidence="1">
    <location>
        <begin position="84"/>
        <end position="96"/>
    </location>
</feature>
<name>L7EZ23_STRT8</name>
<feature type="region of interest" description="Disordered" evidence="1">
    <location>
        <begin position="71"/>
        <end position="96"/>
    </location>
</feature>
<dbReference type="AlphaFoldDB" id="L7EZ23"/>
<proteinExistence type="predicted"/>
<evidence type="ECO:0000313" key="3">
    <source>
        <dbReference type="Proteomes" id="UP000010931"/>
    </source>
</evidence>
<accession>L7EZ23</accession>
<sequence>MGEPEVCLALPQLSSLSHCFTARHWVALVLMSIDAIQLRSVTRKFVTGRPEEAVTALDSVSLGFPRGTRYASCPYGPHSNSRGRPSRRQRPARHWP</sequence>
<keyword evidence="3" id="KW-1185">Reference proteome</keyword>
<evidence type="ECO:0000256" key="1">
    <source>
        <dbReference type="SAM" id="MobiDB-lite"/>
    </source>
</evidence>
<gene>
    <name evidence="2" type="ORF">STRTUCAR8_06545</name>
</gene>
<dbReference type="STRING" id="85558.T45_02411"/>
<dbReference type="EMBL" id="AEJB01000476">
    <property type="protein sequence ID" value="ELP64119.1"/>
    <property type="molecule type" value="Genomic_DNA"/>
</dbReference>
<comment type="caution">
    <text evidence="2">The sequence shown here is derived from an EMBL/GenBank/DDBJ whole genome shotgun (WGS) entry which is preliminary data.</text>
</comment>
<dbReference type="Proteomes" id="UP000010931">
    <property type="component" value="Unassembled WGS sequence"/>
</dbReference>
<organism evidence="2 3">
    <name type="scientific">Streptomyces turgidiscabies (strain Car8)</name>
    <dbReference type="NCBI Taxonomy" id="698760"/>
    <lineage>
        <taxon>Bacteria</taxon>
        <taxon>Bacillati</taxon>
        <taxon>Actinomycetota</taxon>
        <taxon>Actinomycetes</taxon>
        <taxon>Kitasatosporales</taxon>
        <taxon>Streptomycetaceae</taxon>
        <taxon>Streptomyces</taxon>
    </lineage>
</organism>
<reference evidence="2 3" key="1">
    <citation type="journal article" date="2011" name="Plasmid">
        <title>Streptomyces turgidiscabies Car8 contains a modular pathogenicity island that shares virulence genes with other actinobacterial plant pathogens.</title>
        <authorList>
            <person name="Huguet-Tapia J.C."/>
            <person name="Badger J.H."/>
            <person name="Loria R."/>
            <person name="Pettis G.S."/>
        </authorList>
    </citation>
    <scope>NUCLEOTIDE SEQUENCE [LARGE SCALE GENOMIC DNA]</scope>
    <source>
        <strain evidence="2 3">Car8</strain>
    </source>
</reference>
<protein>
    <submittedName>
        <fullName evidence="2">Uncharacterized protein</fullName>
    </submittedName>
</protein>